<evidence type="ECO:0000313" key="2">
    <source>
        <dbReference type="EMBL" id="WLJ25506.1"/>
    </source>
</evidence>
<reference evidence="2" key="1">
    <citation type="submission" date="2023-04" db="EMBL/GenBank/DDBJ databases">
        <title>The human skin virome in hidradenitis suppurativa patients.</title>
        <authorList>
            <person name="Jansen D."/>
        </authorList>
    </citation>
    <scope>NUCLEOTIDE SEQUENCE</scope>
    <source>
        <strain evidence="2">VC1_JansenPhageA</strain>
    </source>
</reference>
<organism evidence="2">
    <name type="scientific">Corynebacterium phage HS01</name>
    <dbReference type="NCBI Taxonomy" id="3056389"/>
    <lineage>
        <taxon>Viruses</taxon>
    </lineage>
</organism>
<name>A0AA50AC76_9VIRU</name>
<protein>
    <submittedName>
        <fullName evidence="2">Uncharacterized protein</fullName>
    </submittedName>
</protein>
<evidence type="ECO:0000256" key="1">
    <source>
        <dbReference type="SAM" id="MobiDB-lite"/>
    </source>
</evidence>
<feature type="compositionally biased region" description="Basic residues" evidence="1">
    <location>
        <begin position="1"/>
        <end position="10"/>
    </location>
</feature>
<sequence length="51" mass="5610">MCKPPHRHKATVNPARGDWAGNGRPRSTENFIESLSRQRTVAGPCPCGTTY</sequence>
<dbReference type="EMBL" id="OQ890311">
    <property type="protein sequence ID" value="WLJ25506.1"/>
    <property type="molecule type" value="Genomic_DNA"/>
</dbReference>
<proteinExistence type="predicted"/>
<accession>A0AA50AC76</accession>
<feature type="region of interest" description="Disordered" evidence="1">
    <location>
        <begin position="1"/>
        <end position="27"/>
    </location>
</feature>